<organism evidence="1 2">
    <name type="scientific">Saccharomyces cerevisiae (strain RM11-1a)</name>
    <name type="common">Baker's yeast</name>
    <dbReference type="NCBI Taxonomy" id="285006"/>
    <lineage>
        <taxon>Eukaryota</taxon>
        <taxon>Fungi</taxon>
        <taxon>Dikarya</taxon>
        <taxon>Ascomycota</taxon>
        <taxon>Saccharomycotina</taxon>
        <taxon>Saccharomycetes</taxon>
        <taxon>Saccharomycetales</taxon>
        <taxon>Saccharomycetaceae</taxon>
        <taxon>Saccharomyces</taxon>
    </lineage>
</organism>
<protein>
    <submittedName>
        <fullName evidence="1">Uncharacterized protein</fullName>
    </submittedName>
</protein>
<name>B3LUS8_YEAS1</name>
<dbReference type="EMBL" id="CH408058">
    <property type="protein sequence ID" value="EDV09909.1"/>
    <property type="molecule type" value="Genomic_DNA"/>
</dbReference>
<proteinExistence type="predicted"/>
<reference evidence="1" key="1">
    <citation type="submission" date="2005-03" db="EMBL/GenBank/DDBJ databases">
        <authorList>
            <person name="Giovannoni S.J."/>
            <person name="Cho J.-C."/>
            <person name="Ferriera S."/>
            <person name="Johnson J."/>
            <person name="Kravitz S."/>
            <person name="Halpern A."/>
            <person name="Remington K."/>
            <person name="Beeson K."/>
            <person name="Tran B."/>
            <person name="Rogers Y.-H."/>
            <person name="Friedman R."/>
            <person name="Venter J.C."/>
        </authorList>
    </citation>
    <scope>NUCLEOTIDE SEQUENCE</scope>
    <source>
        <strain evidence="1">RM11-1a</strain>
    </source>
</reference>
<sequence>MQSQPQNKNIRLDVLSGDGANLVEGNVVLSKDMFNSYLSYSLYELRGGSL</sequence>
<reference evidence="1" key="2">
    <citation type="submission" date="2005-07" db="EMBL/GenBank/DDBJ databases">
        <title>Annotation of the Saccharomyces cerevisiae RM11-1a Genome.</title>
        <authorList>
            <consortium name="The Broad Institute Genome Sequencing Platform"/>
            <person name="Birren B."/>
            <person name="Lander E."/>
            <person name="Galagan J."/>
            <person name="Nusbaum C."/>
            <person name="Devon K."/>
            <person name="Cuomo C."/>
            <person name="Jaffe D."/>
            <person name="Butler J."/>
            <person name="Alvarez P."/>
            <person name="Gnerre S."/>
            <person name="Grabherr M."/>
            <person name="Kleber M."/>
            <person name="Mauceli E."/>
            <person name="Brockman W."/>
            <person name="MacCallum I.A."/>
            <person name="Rounsley S."/>
            <person name="Young S."/>
            <person name="LaButti K."/>
            <person name="Pushparaj V."/>
            <person name="DeCaprio D."/>
            <person name="Crawford M."/>
            <person name="Koehrsen M."/>
            <person name="Engels R."/>
            <person name="Montgomery P."/>
            <person name="Pearson M."/>
            <person name="Howarth C."/>
            <person name="Larson L."/>
            <person name="Luoma S."/>
            <person name="White J."/>
            <person name="O'Leary S."/>
            <person name="Kodira C."/>
            <person name="Zeng Q."/>
            <person name="Yandava C."/>
            <person name="Alvarado L."/>
            <person name="Pratt S."/>
            <person name="Kruglyak L."/>
        </authorList>
    </citation>
    <scope>NUCLEOTIDE SEQUENCE</scope>
    <source>
        <strain evidence="1">RM11-1a</strain>
    </source>
</reference>
<evidence type="ECO:0000313" key="1">
    <source>
        <dbReference type="EMBL" id="EDV09909.1"/>
    </source>
</evidence>
<keyword evidence="2" id="KW-1185">Reference proteome</keyword>
<accession>B3LUS8</accession>
<dbReference type="AlphaFoldDB" id="B3LUS8"/>
<dbReference type="Proteomes" id="UP000008335">
    <property type="component" value="Unassembled WGS sequence"/>
</dbReference>
<dbReference type="HOGENOM" id="CLU_3126148_0_0_1"/>
<evidence type="ECO:0000313" key="2">
    <source>
        <dbReference type="Proteomes" id="UP000008335"/>
    </source>
</evidence>
<gene>
    <name evidence="1" type="ORF">SCRG_05622</name>
</gene>